<dbReference type="PANTHER" id="PTHR35134">
    <property type="entry name" value="NUCLEOTIDASE YQFW-RELATED"/>
    <property type="match status" value="1"/>
</dbReference>
<dbReference type="GO" id="GO:0008253">
    <property type="term" value="F:5'-nucleotidase activity"/>
    <property type="evidence" value="ECO:0007669"/>
    <property type="project" value="InterPro"/>
</dbReference>
<dbReference type="InterPro" id="IPR009206">
    <property type="entry name" value="Nucleotidase_putative"/>
</dbReference>
<dbReference type="SUPFAM" id="SSF56784">
    <property type="entry name" value="HAD-like"/>
    <property type="match status" value="1"/>
</dbReference>
<evidence type="ECO:0000256" key="2">
    <source>
        <dbReference type="ARBA" id="ARBA00022801"/>
    </source>
</evidence>
<name>A0A024QG17_9BACI</name>
<dbReference type="InterPro" id="IPR052419">
    <property type="entry name" value="5_3-deoxyribonucleotidase-like"/>
</dbReference>
<dbReference type="RefSeq" id="WP_021290545.1">
    <property type="nucleotide sequence ID" value="NZ_BNER01000009.1"/>
</dbReference>
<reference evidence="5 6" key="1">
    <citation type="submission" date="2014-03" db="EMBL/GenBank/DDBJ databases">
        <authorList>
            <person name="Urmite Genomes U."/>
        </authorList>
    </citation>
    <scope>NUCLEOTIDE SEQUENCE [LARGE SCALE GENOMIC DNA]</scope>
    <source>
        <strain evidence="5 6">Vm-5</strain>
    </source>
</reference>
<dbReference type="Pfam" id="PF06941">
    <property type="entry name" value="NT5C"/>
    <property type="match status" value="1"/>
</dbReference>
<dbReference type="STRING" id="1462526.BN990_03542"/>
<dbReference type="Gene3D" id="3.40.50.1000">
    <property type="entry name" value="HAD superfamily/HAD-like"/>
    <property type="match status" value="1"/>
</dbReference>
<evidence type="ECO:0000256" key="3">
    <source>
        <dbReference type="PIRNR" id="PIRNR021362"/>
    </source>
</evidence>
<dbReference type="InterPro" id="IPR023214">
    <property type="entry name" value="HAD_sf"/>
</dbReference>
<accession>A0A024QG17</accession>
<evidence type="ECO:0000256" key="4">
    <source>
        <dbReference type="PIRSR" id="PIRSR610708-1"/>
    </source>
</evidence>
<evidence type="ECO:0000313" key="5">
    <source>
        <dbReference type="EMBL" id="CDQ41187.1"/>
    </source>
</evidence>
<sequence length="196" mass="23795">MKFGFDIDDTLINLREHAFLIYREKLNMQLPMESFYSLQRVEIHEPFGLTDEEGKKLWENTLETIYYTDCPIFPGALKTIQDLKYSGHDIYYITARPHKHGERTKVWLREQGFPIEDDKFYYGMKDNEKINIIHQLNLDYYVDDKPTVLRTLKNIDTTPIIKDQSYNKEYREATRLFHWSEFKHMYEKSLKHNRKR</sequence>
<dbReference type="InterPro" id="IPR010708">
    <property type="entry name" value="5'(3')-deoxyribonucleotidase"/>
</dbReference>
<dbReference type="PIRSF" id="PIRSF021362">
    <property type="entry name" value="UCP021362_HAD"/>
    <property type="match status" value="1"/>
</dbReference>
<evidence type="ECO:0000313" key="6">
    <source>
        <dbReference type="Proteomes" id="UP000028875"/>
    </source>
</evidence>
<dbReference type="eggNOG" id="COG0560">
    <property type="taxonomic scope" value="Bacteria"/>
</dbReference>
<gene>
    <name evidence="5" type="ORF">BN990_03542</name>
</gene>
<dbReference type="Proteomes" id="UP000028875">
    <property type="component" value="Unassembled WGS sequence"/>
</dbReference>
<proteinExistence type="inferred from homology"/>
<comment type="caution">
    <text evidence="5">The sequence shown here is derived from an EMBL/GenBank/DDBJ whole genome shotgun (WGS) entry which is preliminary data.</text>
</comment>
<protein>
    <recommendedName>
        <fullName evidence="3">Nucleotidase</fullName>
        <ecNumber evidence="3">3.1.3.-</ecNumber>
    </recommendedName>
</protein>
<dbReference type="AlphaFoldDB" id="A0A024QG17"/>
<dbReference type="OrthoDB" id="573782at2"/>
<dbReference type="EC" id="3.1.3.-" evidence="3"/>
<keyword evidence="6" id="KW-1185">Reference proteome</keyword>
<dbReference type="PANTHER" id="PTHR35134:SF2">
    <property type="entry name" value="NUCLEOTIDASE YQFW-RELATED"/>
    <property type="match status" value="1"/>
</dbReference>
<dbReference type="GO" id="GO:0009264">
    <property type="term" value="P:deoxyribonucleotide catabolic process"/>
    <property type="evidence" value="ECO:0007669"/>
    <property type="project" value="InterPro"/>
</dbReference>
<dbReference type="InterPro" id="IPR036412">
    <property type="entry name" value="HAD-like_sf"/>
</dbReference>
<feature type="active site" description="Proton donor" evidence="4">
    <location>
        <position position="8"/>
    </location>
</feature>
<organism evidence="5 6">
    <name type="scientific">Virgibacillus massiliensis</name>
    <dbReference type="NCBI Taxonomy" id="1462526"/>
    <lineage>
        <taxon>Bacteria</taxon>
        <taxon>Bacillati</taxon>
        <taxon>Bacillota</taxon>
        <taxon>Bacilli</taxon>
        <taxon>Bacillales</taxon>
        <taxon>Bacillaceae</taxon>
        <taxon>Virgibacillus</taxon>
    </lineage>
</organism>
<feature type="active site" description="Nucleophile" evidence="4">
    <location>
        <position position="6"/>
    </location>
</feature>
<keyword evidence="2 3" id="KW-0378">Hydrolase</keyword>
<dbReference type="EMBL" id="CCDP010000002">
    <property type="protein sequence ID" value="CDQ41187.1"/>
    <property type="molecule type" value="Genomic_DNA"/>
</dbReference>
<comment type="similarity">
    <text evidence="1 3">Belongs to the 5'(3')-deoxyribonucleotidase family.</text>
</comment>
<evidence type="ECO:0000256" key="1">
    <source>
        <dbReference type="ARBA" id="ARBA00009589"/>
    </source>
</evidence>
<reference evidence="6" key="2">
    <citation type="submission" date="2014-05" db="EMBL/GenBank/DDBJ databases">
        <title>Draft genome sequence of Virgibacillus massiliensis Vm-5.</title>
        <authorList>
            <person name="Khelaifia S."/>
            <person name="Croce O."/>
            <person name="Lagier J.C."/>
            <person name="Raoult D."/>
        </authorList>
    </citation>
    <scope>NUCLEOTIDE SEQUENCE [LARGE SCALE GENOMIC DNA]</scope>
    <source>
        <strain evidence="6">Vm-5</strain>
    </source>
</reference>